<dbReference type="Proteomes" id="UP000308730">
    <property type="component" value="Unassembled WGS sequence"/>
</dbReference>
<organism evidence="1 2">
    <name type="scientific">Antrodiella citrinella</name>
    <dbReference type="NCBI Taxonomy" id="2447956"/>
    <lineage>
        <taxon>Eukaryota</taxon>
        <taxon>Fungi</taxon>
        <taxon>Dikarya</taxon>
        <taxon>Basidiomycota</taxon>
        <taxon>Agaricomycotina</taxon>
        <taxon>Agaricomycetes</taxon>
        <taxon>Polyporales</taxon>
        <taxon>Steccherinaceae</taxon>
        <taxon>Antrodiella</taxon>
    </lineage>
</organism>
<protein>
    <recommendedName>
        <fullName evidence="3">AB hydrolase-1 domain-containing protein</fullName>
    </recommendedName>
</protein>
<comment type="caution">
    <text evidence="1">The sequence shown here is derived from an EMBL/GenBank/DDBJ whole genome shotgun (WGS) entry which is preliminary data.</text>
</comment>
<name>A0A4S4N0T7_9APHY</name>
<evidence type="ECO:0000313" key="2">
    <source>
        <dbReference type="Proteomes" id="UP000308730"/>
    </source>
</evidence>
<dbReference type="OrthoDB" id="5311491at2759"/>
<accession>A0A4S4N0T7</accession>
<evidence type="ECO:0000313" key="1">
    <source>
        <dbReference type="EMBL" id="THH31895.1"/>
    </source>
</evidence>
<keyword evidence="2" id="KW-1185">Reference proteome</keyword>
<evidence type="ECO:0008006" key="3">
    <source>
        <dbReference type="Google" id="ProtNLM"/>
    </source>
</evidence>
<dbReference type="EMBL" id="SGPM01000034">
    <property type="protein sequence ID" value="THH31895.1"/>
    <property type="molecule type" value="Genomic_DNA"/>
</dbReference>
<dbReference type="AlphaFoldDB" id="A0A4S4N0T7"/>
<reference evidence="1 2" key="1">
    <citation type="submission" date="2019-02" db="EMBL/GenBank/DDBJ databases">
        <title>Genome sequencing of the rare red list fungi Antrodiella citrinella (Flaviporus citrinellus).</title>
        <authorList>
            <person name="Buettner E."/>
            <person name="Kellner H."/>
        </authorList>
    </citation>
    <scope>NUCLEOTIDE SEQUENCE [LARGE SCALE GENOMIC DNA]</scope>
    <source>
        <strain evidence="1 2">DSM 108506</strain>
    </source>
</reference>
<sequence>MVPFASASNVRLVLLDGRDNGQSSLYSDAELKCIRSTDRTIQEEFIRSGVLEFATFLQWYIQHEDIPPVQVHHSSGERSGGINLVAWSAGNTLFIPFFAMADSIPEKVRDMIEPYLRSYIVFDVPFYAIGMPAPPSDKVYCPLRDPALSESERVVAFPAWLSGYYGKHAPVVRDALTATSLDTFPTPSEFWDGLQKHCDEHPSPTISRIPKYTLEKISSPEALVRSSLPVLLGFHPEIFAECTERMVFQEQNIYFPNVKIQVVGCMQSQGDHLLSAYTIKEMLLRRQAKGIAGRSIRVVPFDGANHLPHWDAPEPTVKFFVSVM</sequence>
<gene>
    <name evidence="1" type="ORF">EUX98_g2265</name>
</gene>
<proteinExistence type="predicted"/>